<organism evidence="2 3">
    <name type="scientific">Cohaesibacter marisflavi</name>
    <dbReference type="NCBI Taxonomy" id="655353"/>
    <lineage>
        <taxon>Bacteria</taxon>
        <taxon>Pseudomonadati</taxon>
        <taxon>Pseudomonadota</taxon>
        <taxon>Alphaproteobacteria</taxon>
        <taxon>Hyphomicrobiales</taxon>
        <taxon>Cohaesibacteraceae</taxon>
    </lineage>
</organism>
<gene>
    <name evidence="2" type="ORF">SAMN04488056_1267</name>
</gene>
<accession>A0A1I5N5D3</accession>
<dbReference type="Gene3D" id="3.40.50.1820">
    <property type="entry name" value="alpha/beta hydrolase"/>
    <property type="match status" value="1"/>
</dbReference>
<reference evidence="2 3" key="1">
    <citation type="submission" date="2016-10" db="EMBL/GenBank/DDBJ databases">
        <authorList>
            <person name="de Groot N.N."/>
        </authorList>
    </citation>
    <scope>NUCLEOTIDE SEQUENCE [LARGE SCALE GENOMIC DNA]</scope>
    <source>
        <strain evidence="2 3">CGMCC 1.9157</strain>
    </source>
</reference>
<proteinExistence type="predicted"/>
<dbReference type="SUPFAM" id="SSF53474">
    <property type="entry name" value="alpha/beta-Hydrolases"/>
    <property type="match status" value="1"/>
</dbReference>
<evidence type="ECO:0000259" key="1">
    <source>
        <dbReference type="Pfam" id="PF00326"/>
    </source>
</evidence>
<dbReference type="AlphaFoldDB" id="A0A1I5N5D3"/>
<sequence length="366" mass="39313">MGYSKSDFRISKHSLKRLAIAMTCLTIGLGEAAAQESPGGDVSSQSTASDAPPITVPLTGESTIGELLSHPALRTFTTHILPWANRNYQEDMPLTQIARLLPYHSDVNLETVLSGLNRLIELQQHGAPVFHEIYSEEERARRSDLDEAGLFFFPGKPGAPFAIIAPGGGFSYVGSVHEGFPYAMVLAELGFNAFVVTYRTGQGGQVATQDMARTVDYVMANSTVLQVATDGYSVWGSSAGARMAAYIGSHGPDAFGANTTKRPSTVVMAYTSHRDIGETEPPTYVIVGERDGIAPPSSMLPRVNALKKLGTDVAFRVVPDIGHGFGAGTNTPAEGWIREAASFWQAHLPENSHRLLPAHQNQETSN</sequence>
<feature type="domain" description="Peptidase S9 prolyl oligopeptidase catalytic" evidence="1">
    <location>
        <begin position="279"/>
        <end position="348"/>
    </location>
</feature>
<dbReference type="InterPro" id="IPR001375">
    <property type="entry name" value="Peptidase_S9_cat"/>
</dbReference>
<dbReference type="Proteomes" id="UP000199236">
    <property type="component" value="Unassembled WGS sequence"/>
</dbReference>
<keyword evidence="3" id="KW-1185">Reference proteome</keyword>
<dbReference type="RefSeq" id="WP_244544821.1">
    <property type="nucleotide sequence ID" value="NZ_FOVR01000026.1"/>
</dbReference>
<dbReference type="InterPro" id="IPR029058">
    <property type="entry name" value="AB_hydrolase_fold"/>
</dbReference>
<dbReference type="STRING" id="655353.SAMN04488056_1267"/>
<dbReference type="GO" id="GO:0006508">
    <property type="term" value="P:proteolysis"/>
    <property type="evidence" value="ECO:0007669"/>
    <property type="project" value="InterPro"/>
</dbReference>
<protein>
    <submittedName>
        <fullName evidence="2">Acetyl esterase/lipase</fullName>
    </submittedName>
</protein>
<evidence type="ECO:0000313" key="3">
    <source>
        <dbReference type="Proteomes" id="UP000199236"/>
    </source>
</evidence>
<dbReference type="GO" id="GO:0008236">
    <property type="term" value="F:serine-type peptidase activity"/>
    <property type="evidence" value="ECO:0007669"/>
    <property type="project" value="InterPro"/>
</dbReference>
<dbReference type="EMBL" id="FOVR01000026">
    <property type="protein sequence ID" value="SFP17095.1"/>
    <property type="molecule type" value="Genomic_DNA"/>
</dbReference>
<name>A0A1I5N5D3_9HYPH</name>
<evidence type="ECO:0000313" key="2">
    <source>
        <dbReference type="EMBL" id="SFP17095.1"/>
    </source>
</evidence>
<dbReference type="Pfam" id="PF00326">
    <property type="entry name" value="Peptidase_S9"/>
    <property type="match status" value="1"/>
</dbReference>